<evidence type="ECO:0000313" key="1">
    <source>
        <dbReference type="EMBL" id="TWI29951.1"/>
    </source>
</evidence>
<dbReference type="AlphaFoldDB" id="A0A562NDH0"/>
<name>A0A562NDH0_9RHOB</name>
<dbReference type="EMBL" id="VLKU01000012">
    <property type="protein sequence ID" value="TWI29951.1"/>
    <property type="molecule type" value="Genomic_DNA"/>
</dbReference>
<evidence type="ECO:0000313" key="2">
    <source>
        <dbReference type="Proteomes" id="UP000316225"/>
    </source>
</evidence>
<protein>
    <submittedName>
        <fullName evidence="1">Uncharacterized protein</fullName>
    </submittedName>
</protein>
<accession>A0A562NDH0</accession>
<reference evidence="1 2" key="1">
    <citation type="journal article" date="2015" name="Stand. Genomic Sci.">
        <title>Genomic Encyclopedia of Bacterial and Archaeal Type Strains, Phase III: the genomes of soil and plant-associated and newly described type strains.</title>
        <authorList>
            <person name="Whitman W.B."/>
            <person name="Woyke T."/>
            <person name="Klenk H.P."/>
            <person name="Zhou Y."/>
            <person name="Lilburn T.G."/>
            <person name="Beck B.J."/>
            <person name="De Vos P."/>
            <person name="Vandamme P."/>
            <person name="Eisen J.A."/>
            <person name="Garrity G."/>
            <person name="Hugenholtz P."/>
            <person name="Kyrpides N.C."/>
        </authorList>
    </citation>
    <scope>NUCLEOTIDE SEQUENCE [LARGE SCALE GENOMIC DNA]</scope>
    <source>
        <strain evidence="1 2">CGMCC 1.5364</strain>
    </source>
</reference>
<gene>
    <name evidence="1" type="ORF">IQ24_03424</name>
</gene>
<proteinExistence type="predicted"/>
<sequence length="260" mass="28547">MPSNLLILGNSHISAPRAALVSQPERWPGFEAATFGMPGGSLRHLVLKGKVLVPRDAQTRRTMKFFNHISRLPLEGYDGFVVVGGLAFASMISLVQDHRSLDFPSVRAGAGCELVSTALIEAMIRQRIDASVAMLMVRMLHGLGQGPVLFLPEPLISADCRTDPDAREATVSIARTGDGAYFHQRVMRQARHRFGRFSTLLEQPKDSIVDDIFTDGTLMRGSIRMTFRDEVPHEGTDYAHANATFGAMQLDQIVEAFAAL</sequence>
<keyword evidence="2" id="KW-1185">Reference proteome</keyword>
<dbReference type="Proteomes" id="UP000316225">
    <property type="component" value="Unassembled WGS sequence"/>
</dbReference>
<organism evidence="1 2">
    <name type="scientific">Paracoccus sulfuroxidans</name>
    <dbReference type="NCBI Taxonomy" id="384678"/>
    <lineage>
        <taxon>Bacteria</taxon>
        <taxon>Pseudomonadati</taxon>
        <taxon>Pseudomonadota</taxon>
        <taxon>Alphaproteobacteria</taxon>
        <taxon>Rhodobacterales</taxon>
        <taxon>Paracoccaceae</taxon>
        <taxon>Paracoccus</taxon>
    </lineage>
</organism>
<comment type="caution">
    <text evidence="1">The sequence shown here is derived from an EMBL/GenBank/DDBJ whole genome shotgun (WGS) entry which is preliminary data.</text>
</comment>